<dbReference type="EMBL" id="JBBPBN010000026">
    <property type="protein sequence ID" value="KAK9008194.1"/>
    <property type="molecule type" value="Genomic_DNA"/>
</dbReference>
<proteinExistence type="predicted"/>
<accession>A0ABR2R5P3</accession>
<reference evidence="1 2" key="1">
    <citation type="journal article" date="2024" name="G3 (Bethesda)">
        <title>Genome assembly of Hibiscus sabdariffa L. provides insights into metabolisms of medicinal natural products.</title>
        <authorList>
            <person name="Kim T."/>
        </authorList>
    </citation>
    <scope>NUCLEOTIDE SEQUENCE [LARGE SCALE GENOMIC DNA]</scope>
    <source>
        <strain evidence="1">TK-2024</strain>
        <tissue evidence="1">Old leaves</tissue>
    </source>
</reference>
<name>A0ABR2R5P3_9ROSI</name>
<gene>
    <name evidence="1" type="ORF">V6N11_075096</name>
</gene>
<evidence type="ECO:0000313" key="1">
    <source>
        <dbReference type="EMBL" id="KAK9008194.1"/>
    </source>
</evidence>
<sequence length="142" mass="15122">MVEGQKVSVVEHARAGGSKWHADVSLFEMGHGKISSDGVVLGKTRGGRKGAKEGLQHGLHVRKPPDLRTISRPVLNEWVDTMNMQINAIAAHSEHDPGCSTRAVVNQDGGLEPVVLMNTKQGVQMVIPDTVLGGEGRSSIAD</sequence>
<organism evidence="1 2">
    <name type="scientific">Hibiscus sabdariffa</name>
    <name type="common">roselle</name>
    <dbReference type="NCBI Taxonomy" id="183260"/>
    <lineage>
        <taxon>Eukaryota</taxon>
        <taxon>Viridiplantae</taxon>
        <taxon>Streptophyta</taxon>
        <taxon>Embryophyta</taxon>
        <taxon>Tracheophyta</taxon>
        <taxon>Spermatophyta</taxon>
        <taxon>Magnoliopsida</taxon>
        <taxon>eudicotyledons</taxon>
        <taxon>Gunneridae</taxon>
        <taxon>Pentapetalae</taxon>
        <taxon>rosids</taxon>
        <taxon>malvids</taxon>
        <taxon>Malvales</taxon>
        <taxon>Malvaceae</taxon>
        <taxon>Malvoideae</taxon>
        <taxon>Hibiscus</taxon>
    </lineage>
</organism>
<comment type="caution">
    <text evidence="1">The sequence shown here is derived from an EMBL/GenBank/DDBJ whole genome shotgun (WGS) entry which is preliminary data.</text>
</comment>
<evidence type="ECO:0000313" key="2">
    <source>
        <dbReference type="Proteomes" id="UP001396334"/>
    </source>
</evidence>
<keyword evidence="2" id="KW-1185">Reference proteome</keyword>
<protein>
    <submittedName>
        <fullName evidence="1">Uncharacterized protein</fullName>
    </submittedName>
</protein>
<dbReference type="Proteomes" id="UP001396334">
    <property type="component" value="Unassembled WGS sequence"/>
</dbReference>